<sequence>MRVKRQAFICWFAIAVSRVFETTAVLPVLAVSSIMKRTYFLFDRTKPPMDPLSDVLALLRVQSVLSARLEGAGPWALRFAAYRHIKFGSIIEGDRWLWIDGTADVVKLAPGDFYLLTDGRPYCFASAPDAPLRESVDVLPPHPDDDGVVRFGQGPTRTVGAGGRFILDDDVSRLLLDALPPLIHIRSDAPGTGALELASKLIAMETEDVRPGAVAMAASLASIVLVNILRAWLAGGKAPAGWLGALADAKIGRALRLMHGEVARRWKVEDLASAVAMSRTGFSERFRAQVGLPPLEYLTRWRLTLACSVLKAGDEPLAAIARQIGYESATAFSLAFRRMYGVSPGRYRVRSRVGRGGGAVNIAQA</sequence>
<dbReference type="EMBL" id="JBFPKE010000002">
    <property type="protein sequence ID" value="MEX3750523.1"/>
    <property type="molecule type" value="Genomic_DNA"/>
</dbReference>
<proteinExistence type="predicted"/>
<evidence type="ECO:0000256" key="1">
    <source>
        <dbReference type="ARBA" id="ARBA00023015"/>
    </source>
</evidence>
<dbReference type="PROSITE" id="PS00041">
    <property type="entry name" value="HTH_ARAC_FAMILY_1"/>
    <property type="match status" value="1"/>
</dbReference>
<dbReference type="Proteomes" id="UP001558535">
    <property type="component" value="Unassembled WGS sequence"/>
</dbReference>
<evidence type="ECO:0000259" key="4">
    <source>
        <dbReference type="PROSITE" id="PS01124"/>
    </source>
</evidence>
<reference evidence="5 6" key="1">
    <citation type="submission" date="2024-07" db="EMBL/GenBank/DDBJ databases">
        <title>A survey of Mimosa microsymbionts across Brazilian biomes reveals a high diversity of Paraburkholderia nodulating endemic species, but also that Cupriavidus is common as a symbiont of widespread species.</title>
        <authorList>
            <person name="Rouws L."/>
            <person name="Barauna A."/>
            <person name="Beukes C."/>
            <person name="Rouws J.R.C."/>
            <person name="De Faria S.M."/>
            <person name="Gross E."/>
            <person name="Bueno Dos Reis Junior F."/>
            <person name="Simon M.F."/>
            <person name="Maluk M."/>
            <person name="Odee D.W."/>
            <person name="Kenicer G."/>
            <person name="Young J.P.W."/>
            <person name="Reis V.M."/>
            <person name="Zilli J."/>
            <person name="James E.K."/>
        </authorList>
    </citation>
    <scope>NUCLEOTIDE SEQUENCE [LARGE SCALE GENOMIC DNA]</scope>
    <source>
        <strain evidence="5 6">BR14375</strain>
    </source>
</reference>
<protein>
    <submittedName>
        <fullName evidence="5">AraC family transcriptional regulator</fullName>
    </submittedName>
</protein>
<dbReference type="SMART" id="SM00342">
    <property type="entry name" value="HTH_ARAC"/>
    <property type="match status" value="1"/>
</dbReference>
<dbReference type="PRINTS" id="PR00032">
    <property type="entry name" value="HTHARAC"/>
</dbReference>
<dbReference type="Gene3D" id="1.10.10.60">
    <property type="entry name" value="Homeodomain-like"/>
    <property type="match status" value="2"/>
</dbReference>
<dbReference type="InterPro" id="IPR020449">
    <property type="entry name" value="Tscrpt_reg_AraC-type_HTH"/>
</dbReference>
<dbReference type="Pfam" id="PF12833">
    <property type="entry name" value="HTH_18"/>
    <property type="match status" value="1"/>
</dbReference>
<feature type="domain" description="HTH araC/xylS-type" evidence="4">
    <location>
        <begin position="252"/>
        <end position="350"/>
    </location>
</feature>
<keyword evidence="2" id="KW-0238">DNA-binding</keyword>
<dbReference type="PANTHER" id="PTHR46796:SF7">
    <property type="entry name" value="ARAC FAMILY TRANSCRIPTIONAL REGULATOR"/>
    <property type="match status" value="1"/>
</dbReference>
<dbReference type="InterPro" id="IPR018062">
    <property type="entry name" value="HTH_AraC-typ_CS"/>
</dbReference>
<dbReference type="InterPro" id="IPR032783">
    <property type="entry name" value="AraC_lig"/>
</dbReference>
<dbReference type="InterPro" id="IPR009057">
    <property type="entry name" value="Homeodomain-like_sf"/>
</dbReference>
<keyword evidence="6" id="KW-1185">Reference proteome</keyword>
<dbReference type="InterPro" id="IPR018060">
    <property type="entry name" value="HTH_AraC"/>
</dbReference>
<dbReference type="PROSITE" id="PS01124">
    <property type="entry name" value="HTH_ARAC_FAMILY_2"/>
    <property type="match status" value="1"/>
</dbReference>
<evidence type="ECO:0000256" key="3">
    <source>
        <dbReference type="ARBA" id="ARBA00023163"/>
    </source>
</evidence>
<dbReference type="PANTHER" id="PTHR46796">
    <property type="entry name" value="HTH-TYPE TRANSCRIPTIONAL ACTIVATOR RHAS-RELATED"/>
    <property type="match status" value="1"/>
</dbReference>
<name>A0ABV3WBE0_9BURK</name>
<dbReference type="SUPFAM" id="SSF46689">
    <property type="entry name" value="Homeodomain-like"/>
    <property type="match status" value="2"/>
</dbReference>
<dbReference type="InterPro" id="IPR050204">
    <property type="entry name" value="AraC_XylS_family_regulators"/>
</dbReference>
<dbReference type="RefSeq" id="WP_310105932.1">
    <property type="nucleotide sequence ID" value="NZ_JAVDRO010000001.1"/>
</dbReference>
<accession>A0ABV3WBE0</accession>
<comment type="caution">
    <text evidence="5">The sequence shown here is derived from an EMBL/GenBank/DDBJ whole genome shotgun (WGS) entry which is preliminary data.</text>
</comment>
<gene>
    <name evidence="5" type="ORF">AB3X84_10960</name>
</gene>
<keyword evidence="3" id="KW-0804">Transcription</keyword>
<organism evidence="5 6">
    <name type="scientific">Paraburkholderia phenoliruptrix</name>
    <dbReference type="NCBI Taxonomy" id="252970"/>
    <lineage>
        <taxon>Bacteria</taxon>
        <taxon>Pseudomonadati</taxon>
        <taxon>Pseudomonadota</taxon>
        <taxon>Betaproteobacteria</taxon>
        <taxon>Burkholderiales</taxon>
        <taxon>Burkholderiaceae</taxon>
        <taxon>Paraburkholderia</taxon>
    </lineage>
</organism>
<evidence type="ECO:0000313" key="6">
    <source>
        <dbReference type="Proteomes" id="UP001558535"/>
    </source>
</evidence>
<evidence type="ECO:0000313" key="5">
    <source>
        <dbReference type="EMBL" id="MEX3750523.1"/>
    </source>
</evidence>
<dbReference type="Pfam" id="PF12852">
    <property type="entry name" value="Cupin_6"/>
    <property type="match status" value="1"/>
</dbReference>
<keyword evidence="1" id="KW-0805">Transcription regulation</keyword>
<evidence type="ECO:0000256" key="2">
    <source>
        <dbReference type="ARBA" id="ARBA00023125"/>
    </source>
</evidence>